<reference evidence="1 2" key="1">
    <citation type="submission" date="2021-03" db="EMBL/GenBank/DDBJ databases">
        <title>Genomic Encyclopedia of Type Strains, Phase IV (KMG-IV): sequencing the most valuable type-strain genomes for metagenomic binning, comparative biology and taxonomic classification.</title>
        <authorList>
            <person name="Goeker M."/>
        </authorList>
    </citation>
    <scope>NUCLEOTIDE SEQUENCE [LARGE SCALE GENOMIC DNA]</scope>
    <source>
        <strain evidence="1 2">DSM 40499</strain>
    </source>
</reference>
<keyword evidence="2" id="KW-1185">Reference proteome</keyword>
<evidence type="ECO:0000313" key="1">
    <source>
        <dbReference type="EMBL" id="MBP2054192.1"/>
    </source>
</evidence>
<accession>A0ABS4M3E2</accession>
<protein>
    <submittedName>
        <fullName evidence="1">Uncharacterized protein</fullName>
    </submittedName>
</protein>
<sequence>MKESQTLCISHHTCMQPEVNVSARAGNWPGLRPVVGWA</sequence>
<dbReference type="Proteomes" id="UP001519309">
    <property type="component" value="Unassembled WGS sequence"/>
</dbReference>
<name>A0ABS4M3E2_9ACTN</name>
<comment type="caution">
    <text evidence="1">The sequence shown here is derived from an EMBL/GenBank/DDBJ whole genome shotgun (WGS) entry which is preliminary data.</text>
</comment>
<evidence type="ECO:0000313" key="2">
    <source>
        <dbReference type="Proteomes" id="UP001519309"/>
    </source>
</evidence>
<organism evidence="1 2">
    <name type="scientific">Streptomyces griseochromogenes</name>
    <dbReference type="NCBI Taxonomy" id="68214"/>
    <lineage>
        <taxon>Bacteria</taxon>
        <taxon>Bacillati</taxon>
        <taxon>Actinomycetota</taxon>
        <taxon>Actinomycetes</taxon>
        <taxon>Kitasatosporales</taxon>
        <taxon>Streptomycetaceae</taxon>
        <taxon>Streptomyces</taxon>
    </lineage>
</organism>
<proteinExistence type="predicted"/>
<dbReference type="EMBL" id="JAGGLP010000020">
    <property type="protein sequence ID" value="MBP2054192.1"/>
    <property type="molecule type" value="Genomic_DNA"/>
</dbReference>
<gene>
    <name evidence="1" type="ORF">J2Z21_007195</name>
</gene>